<proteinExistence type="predicted"/>
<dbReference type="FunFam" id="2.60.40.10:FF:000270">
    <property type="entry name" value="Cell surface protein"/>
    <property type="match status" value="1"/>
</dbReference>
<dbReference type="InterPro" id="IPR044023">
    <property type="entry name" value="Ig_7"/>
</dbReference>
<dbReference type="CDD" id="cd00146">
    <property type="entry name" value="PKD"/>
    <property type="match status" value="1"/>
</dbReference>
<dbReference type="PROSITE" id="PS50093">
    <property type="entry name" value="PKD"/>
    <property type="match status" value="1"/>
</dbReference>
<dbReference type="Gene3D" id="2.60.40.10">
    <property type="entry name" value="Immunoglobulins"/>
    <property type="match status" value="1"/>
</dbReference>
<dbReference type="SUPFAM" id="SSF89260">
    <property type="entry name" value="Collagen-binding domain"/>
    <property type="match status" value="1"/>
</dbReference>
<accession>A0A918N4S5</accession>
<dbReference type="InterPro" id="IPR035986">
    <property type="entry name" value="PKD_dom_sf"/>
</dbReference>
<evidence type="ECO:0000259" key="2">
    <source>
        <dbReference type="PROSITE" id="PS50093"/>
    </source>
</evidence>
<sequence>MKKKILNYLLLIIFIIGYNTYGQSKKSYLLSNNQESFVNKLISSNKSKSSTFKTKGNKSFSFDLNIKNEKENNLTLLGTVNGEKLSSFSISRIDNILNGHIILNNAKKAYLLYSETNGKVFIEETDINKIICVDFEKANTEVGTTTNKYSKMASPLILESLPGALGIIYLDFDGELVSGTSWLGGATIDAESPNFSDQKIIEVWKIMAEDFRPFNLNVTTRRDLFDAAPINRRMMCIFTPTNDAQPGSGGVAYVNSFSSNVDNPCWVYNLSTRAAGETGSHEVGHTLGLSHDGQGSTEYYAGHGQWSPIMGWSVNKPIGQWSAGEYDNATSNQNDIAIIANSRNGVGFQNDDHSNDTSNATSIKVTPEGVVNANQNFGLISTRDDKDVFTFAVETGTVSLNFNPDPDYPNLNIQARILNELEQEIAISNPNGLNASINQILTEGIYYIEIDGVGEGTVNNGYSDFSSLGNYTISGNYTPGDDKNPPLSEFEAVKNCFTINFVNNSTNKINSYLWDFGDGTTSTNKNPSHTYTSQGNYTVSLTTTNDTGDNTKEKVNFINIQTPNQPTVSDLNICRGESATLTVSGNSEYLWYTSITENTSIASGTTFVTPPLDNNITYYIEGVIGDCITKIRTQVKVTISDTPEQPLIKINQNKKLAVTSEFYNYQWYYNGKVIDGADQSEHLPTKVGEYSIEISNKTGCKSLSKKINIDQTLLNSIRQNKTFTYYPNPINNNNFLYIDGFTPEDYDVTIVNLQGKIVIQSAPISKIDISELSNGLYILLINNKPIGKLIRE</sequence>
<dbReference type="AlphaFoldDB" id="A0A918N4S5"/>
<dbReference type="SUPFAM" id="SSF55486">
    <property type="entry name" value="Metalloproteases ('zincins'), catalytic domain"/>
    <property type="match status" value="1"/>
</dbReference>
<dbReference type="Pfam" id="PF18962">
    <property type="entry name" value="Por_Secre_tail"/>
    <property type="match status" value="1"/>
</dbReference>
<dbReference type="EMBL" id="BMWS01000031">
    <property type="protein sequence ID" value="GGX31261.1"/>
    <property type="molecule type" value="Genomic_DNA"/>
</dbReference>
<dbReference type="InterPro" id="IPR024079">
    <property type="entry name" value="MetalloPept_cat_dom_sf"/>
</dbReference>
<dbReference type="InterPro" id="IPR013783">
    <property type="entry name" value="Ig-like_fold"/>
</dbReference>
<dbReference type="Pfam" id="PF18911">
    <property type="entry name" value="PKD_4"/>
    <property type="match status" value="1"/>
</dbReference>
<dbReference type="Proteomes" id="UP000601108">
    <property type="component" value="Unassembled WGS sequence"/>
</dbReference>
<organism evidence="3 4">
    <name type="scientific">Aquimarina muelleri</name>
    <dbReference type="NCBI Taxonomy" id="279356"/>
    <lineage>
        <taxon>Bacteria</taxon>
        <taxon>Pseudomonadati</taxon>
        <taxon>Bacteroidota</taxon>
        <taxon>Flavobacteriia</taxon>
        <taxon>Flavobacteriales</taxon>
        <taxon>Flavobacteriaceae</taxon>
        <taxon>Aquimarina</taxon>
    </lineage>
</organism>
<dbReference type="SUPFAM" id="SSF49299">
    <property type="entry name" value="PKD domain"/>
    <property type="match status" value="1"/>
</dbReference>
<dbReference type="SMART" id="SM00089">
    <property type="entry name" value="PKD"/>
    <property type="match status" value="1"/>
</dbReference>
<feature type="domain" description="PKD" evidence="2">
    <location>
        <begin position="498"/>
        <end position="551"/>
    </location>
</feature>
<dbReference type="RefSeq" id="WP_155837909.1">
    <property type="nucleotide sequence ID" value="NZ_BMWS01000031.1"/>
</dbReference>
<keyword evidence="1" id="KW-0732">Signal</keyword>
<dbReference type="GO" id="GO:0008237">
    <property type="term" value="F:metallopeptidase activity"/>
    <property type="evidence" value="ECO:0007669"/>
    <property type="project" value="InterPro"/>
</dbReference>
<dbReference type="InterPro" id="IPR026444">
    <property type="entry name" value="Secre_tail"/>
</dbReference>
<dbReference type="Gene3D" id="2.60.120.380">
    <property type="match status" value="1"/>
</dbReference>
<comment type="caution">
    <text evidence="3">The sequence shown here is derived from an EMBL/GenBank/DDBJ whole genome shotgun (WGS) entry which is preliminary data.</text>
</comment>
<dbReference type="Gene3D" id="3.40.390.10">
    <property type="entry name" value="Collagenase (Catalytic Domain)"/>
    <property type="match status" value="1"/>
</dbReference>
<evidence type="ECO:0000313" key="4">
    <source>
        <dbReference type="Proteomes" id="UP000601108"/>
    </source>
</evidence>
<name>A0A918N4S5_9FLAO</name>
<keyword evidence="4" id="KW-1185">Reference proteome</keyword>
<reference evidence="3 4" key="1">
    <citation type="journal article" date="2014" name="Int. J. Syst. Evol. Microbiol.">
        <title>Complete genome sequence of Corynebacterium casei LMG S-19264T (=DSM 44701T), isolated from a smear-ripened cheese.</title>
        <authorList>
            <consortium name="US DOE Joint Genome Institute (JGI-PGF)"/>
            <person name="Walter F."/>
            <person name="Albersmeier A."/>
            <person name="Kalinowski J."/>
            <person name="Ruckert C."/>
        </authorList>
    </citation>
    <scope>NUCLEOTIDE SEQUENCE [LARGE SCALE GENOMIC DNA]</scope>
    <source>
        <strain evidence="3 4">KCTC 12285</strain>
    </source>
</reference>
<dbReference type="InterPro" id="IPR000601">
    <property type="entry name" value="PKD_dom"/>
</dbReference>
<protein>
    <recommendedName>
        <fullName evidence="2">PKD domain-containing protein</fullName>
    </recommendedName>
</protein>
<dbReference type="Pfam" id="PF19081">
    <property type="entry name" value="Ig_7"/>
    <property type="match status" value="1"/>
</dbReference>
<dbReference type="NCBIfam" id="TIGR04183">
    <property type="entry name" value="Por_Secre_tail"/>
    <property type="match status" value="1"/>
</dbReference>
<evidence type="ECO:0000313" key="3">
    <source>
        <dbReference type="EMBL" id="GGX31261.1"/>
    </source>
</evidence>
<evidence type="ECO:0000256" key="1">
    <source>
        <dbReference type="ARBA" id="ARBA00022729"/>
    </source>
</evidence>
<dbReference type="InterPro" id="IPR022409">
    <property type="entry name" value="PKD/Chitinase_dom"/>
</dbReference>
<gene>
    <name evidence="3" type="ORF">GCM10007384_35410</name>
</gene>